<name>A0A7S1SRP1_9CHLO</name>
<feature type="region of interest" description="Disordered" evidence="1">
    <location>
        <begin position="126"/>
        <end position="169"/>
    </location>
</feature>
<dbReference type="PANTHER" id="PTHR13555">
    <property type="entry name" value="C2H2 ZINC FINGER CGI-62-RELATED"/>
    <property type="match status" value="1"/>
</dbReference>
<reference evidence="2" key="1">
    <citation type="submission" date="2021-01" db="EMBL/GenBank/DDBJ databases">
        <authorList>
            <person name="Corre E."/>
            <person name="Pelletier E."/>
            <person name="Niang G."/>
            <person name="Scheremetjew M."/>
            <person name="Finn R."/>
            <person name="Kale V."/>
            <person name="Holt S."/>
            <person name="Cochrane G."/>
            <person name="Meng A."/>
            <person name="Brown T."/>
            <person name="Cohen L."/>
        </authorList>
    </citation>
    <scope>NUCLEOTIDE SEQUENCE</scope>
    <source>
        <strain evidence="2">PLY429</strain>
    </source>
</reference>
<evidence type="ECO:0008006" key="3">
    <source>
        <dbReference type="Google" id="ProtNLM"/>
    </source>
</evidence>
<proteinExistence type="predicted"/>
<dbReference type="EMBL" id="HBGG01016319">
    <property type="protein sequence ID" value="CAD9206138.1"/>
    <property type="molecule type" value="Transcribed_RNA"/>
</dbReference>
<dbReference type="Pfam" id="PF13913">
    <property type="entry name" value="zf-C2HC_2"/>
    <property type="match status" value="2"/>
</dbReference>
<sequence>MAFETKPRALSCYLCGAQFGSHSLLIHIKTCQKKWLAEEAQKPVKARRSLPPPPRELADPSNASKLAASSKDIKLPTSAADIDAFNARSMSVWDNASLNGCPHCGRTFTAEPFARHQKVCSAEKPFKPLSGSKAPNSSEATNTSGPSTPSVSKTATAESPEAGDSAASGNPRSYTCYLCGRGFMSRRCTPPRSVDITTAISNANVNVHEITLFFFKFFYMPLL</sequence>
<dbReference type="Gene3D" id="3.30.160.60">
    <property type="entry name" value="Classic Zinc Finger"/>
    <property type="match status" value="1"/>
</dbReference>
<accession>A0A7S1SRP1</accession>
<organism evidence="2">
    <name type="scientific">Tetraselmis chuii</name>
    <dbReference type="NCBI Taxonomy" id="63592"/>
    <lineage>
        <taxon>Eukaryota</taxon>
        <taxon>Viridiplantae</taxon>
        <taxon>Chlorophyta</taxon>
        <taxon>core chlorophytes</taxon>
        <taxon>Chlorodendrophyceae</taxon>
        <taxon>Chlorodendrales</taxon>
        <taxon>Chlorodendraceae</taxon>
        <taxon>Tetraselmis</taxon>
    </lineage>
</organism>
<dbReference type="AlphaFoldDB" id="A0A7S1SRP1"/>
<feature type="region of interest" description="Disordered" evidence="1">
    <location>
        <begin position="42"/>
        <end position="70"/>
    </location>
</feature>
<evidence type="ECO:0000313" key="2">
    <source>
        <dbReference type="EMBL" id="CAD9206138.1"/>
    </source>
</evidence>
<evidence type="ECO:0000256" key="1">
    <source>
        <dbReference type="SAM" id="MobiDB-lite"/>
    </source>
</evidence>
<feature type="compositionally biased region" description="Polar residues" evidence="1">
    <location>
        <begin position="133"/>
        <end position="157"/>
    </location>
</feature>
<protein>
    <recommendedName>
        <fullName evidence="3">C2H2-type domain-containing protein</fullName>
    </recommendedName>
</protein>
<dbReference type="PANTHER" id="PTHR13555:SF68">
    <property type="entry name" value="ZINC FINGER PROTEIN 474"/>
    <property type="match status" value="1"/>
</dbReference>
<dbReference type="InterPro" id="IPR026319">
    <property type="entry name" value="ZC2HC1A/B-like"/>
</dbReference>
<gene>
    <name evidence="2" type="ORF">TCHU04912_LOCUS8374</name>
</gene>